<protein>
    <submittedName>
        <fullName evidence="2">FecR domain-containing protein</fullName>
    </submittedName>
</protein>
<dbReference type="PANTHER" id="PTHR30273:SF2">
    <property type="entry name" value="PROTEIN FECR"/>
    <property type="match status" value="1"/>
</dbReference>
<evidence type="ECO:0000259" key="1">
    <source>
        <dbReference type="Pfam" id="PF04773"/>
    </source>
</evidence>
<keyword evidence="3" id="KW-1185">Reference proteome</keyword>
<dbReference type="Pfam" id="PF04773">
    <property type="entry name" value="FecR"/>
    <property type="match status" value="1"/>
</dbReference>
<dbReference type="EMBL" id="JANUGU010000003">
    <property type="protein sequence ID" value="MCS0658889.1"/>
    <property type="molecule type" value="Genomic_DNA"/>
</dbReference>
<feature type="domain" description="FecR protein" evidence="1">
    <location>
        <begin position="112"/>
        <end position="204"/>
    </location>
</feature>
<dbReference type="PANTHER" id="PTHR30273">
    <property type="entry name" value="PERIPLASMIC SIGNAL SENSOR AND SIGMA FACTOR ACTIVATOR FECR-RELATED"/>
    <property type="match status" value="1"/>
</dbReference>
<dbReference type="PIRSF" id="PIRSF018266">
    <property type="entry name" value="FecR"/>
    <property type="match status" value="1"/>
</dbReference>
<dbReference type="Proteomes" id="UP001204621">
    <property type="component" value="Unassembled WGS sequence"/>
</dbReference>
<evidence type="ECO:0000313" key="3">
    <source>
        <dbReference type="Proteomes" id="UP001204621"/>
    </source>
</evidence>
<dbReference type="InterPro" id="IPR006860">
    <property type="entry name" value="FecR"/>
</dbReference>
<proteinExistence type="predicted"/>
<dbReference type="Gene3D" id="2.60.120.1440">
    <property type="match status" value="1"/>
</dbReference>
<dbReference type="InterPro" id="IPR012373">
    <property type="entry name" value="Ferrdict_sens_TM"/>
</dbReference>
<sequence>MSEIDQQAFGWVARKFARGLSDQETAELDAWLEADIRHKGAHARAMAIYNALHLASAPESASSKLDDPAPDEDAAPRYAAPRRKFLIYGALAAGLGAAAVKTGMTVFDKGTVLSTAKGEFRKVPLQDTSIANINSGSQIEVAFTRQQRRIKLHQGEAWFEVAKDKSKPFIVEAGDARVRAVGTAFAVRRFANGTEVLVTEGTVEVWNETGAAQKRSMTAGERAFLAKEAQAIAVTHQPNEVNRMLAWREGKLILANQTLSEAVADFNRYSTKAIVVTDPALAGKRLVGEYQLDAPELFAKDVSMVLDVPVSVTADKIFIGAAPRRTKNQT</sequence>
<organism evidence="2 3">
    <name type="scientific">Massilia terrae</name>
    <dbReference type="NCBI Taxonomy" id="1811224"/>
    <lineage>
        <taxon>Bacteria</taxon>
        <taxon>Pseudomonadati</taxon>
        <taxon>Pseudomonadota</taxon>
        <taxon>Betaproteobacteria</taxon>
        <taxon>Burkholderiales</taxon>
        <taxon>Oxalobacteraceae</taxon>
        <taxon>Telluria group</taxon>
        <taxon>Massilia</taxon>
    </lineage>
</organism>
<evidence type="ECO:0000313" key="2">
    <source>
        <dbReference type="EMBL" id="MCS0658889.1"/>
    </source>
</evidence>
<name>A0ABT2CY31_9BURK</name>
<gene>
    <name evidence="2" type="ORF">NX778_12530</name>
</gene>
<accession>A0ABT2CY31</accession>
<comment type="caution">
    <text evidence="2">The sequence shown here is derived from an EMBL/GenBank/DDBJ whole genome shotgun (WGS) entry which is preliminary data.</text>
</comment>
<dbReference type="RefSeq" id="WP_258812073.1">
    <property type="nucleotide sequence ID" value="NZ_JANUGU010000003.1"/>
</dbReference>
<reference evidence="2 3" key="1">
    <citation type="submission" date="2022-08" db="EMBL/GenBank/DDBJ databases">
        <title>Reclassification of Massilia species as members of the genera Telluria, Duganella, Pseudoduganella, Mokoshia gen. nov. and Zemynaea gen. nov. using orthogonal and non-orthogonal genome-based approaches.</title>
        <authorList>
            <person name="Bowman J.P."/>
        </authorList>
    </citation>
    <scope>NUCLEOTIDE SEQUENCE [LARGE SCALE GENOMIC DNA]</scope>
    <source>
        <strain evidence="2 3">JCM 31606</strain>
    </source>
</reference>